<gene>
    <name evidence="2" type="ORF">B9479_001736</name>
</gene>
<keyword evidence="3" id="KW-1185">Reference proteome</keyword>
<proteinExistence type="predicted"/>
<evidence type="ECO:0000313" key="3">
    <source>
        <dbReference type="Proteomes" id="UP000322245"/>
    </source>
</evidence>
<comment type="caution">
    <text evidence="2">The sequence shown here is derived from an EMBL/GenBank/DDBJ whole genome shotgun (WGS) entry which is preliminary data.</text>
</comment>
<dbReference type="Proteomes" id="UP000322245">
    <property type="component" value="Unassembled WGS sequence"/>
</dbReference>
<name>A0A5D3B484_9TREE</name>
<feature type="non-terminal residue" evidence="2">
    <location>
        <position position="174"/>
    </location>
</feature>
<reference evidence="2 3" key="1">
    <citation type="submission" date="2017-05" db="EMBL/GenBank/DDBJ databases">
        <title>The Genome Sequence of Tsuchiyaea wingfieldii DSM 27421.</title>
        <authorList>
            <person name="Cuomo C."/>
            <person name="Passer A."/>
            <person name="Billmyre B."/>
            <person name="Heitman J."/>
        </authorList>
    </citation>
    <scope>NUCLEOTIDE SEQUENCE [LARGE SCALE GENOMIC DNA]</scope>
    <source>
        <strain evidence="2 3">DSM 27421</strain>
    </source>
</reference>
<accession>A0A5D3B484</accession>
<protein>
    <submittedName>
        <fullName evidence="2">Uncharacterized protein</fullName>
    </submittedName>
</protein>
<dbReference type="EMBL" id="NIDF01000011">
    <property type="protein sequence ID" value="TYJ57654.1"/>
    <property type="molecule type" value="Genomic_DNA"/>
</dbReference>
<evidence type="ECO:0000256" key="1">
    <source>
        <dbReference type="SAM" id="MobiDB-lite"/>
    </source>
</evidence>
<feature type="region of interest" description="Disordered" evidence="1">
    <location>
        <begin position="123"/>
        <end position="174"/>
    </location>
</feature>
<organism evidence="2 3">
    <name type="scientific">Cryptococcus floricola</name>
    <dbReference type="NCBI Taxonomy" id="2591691"/>
    <lineage>
        <taxon>Eukaryota</taxon>
        <taxon>Fungi</taxon>
        <taxon>Dikarya</taxon>
        <taxon>Basidiomycota</taxon>
        <taxon>Agaricomycotina</taxon>
        <taxon>Tremellomycetes</taxon>
        <taxon>Tremellales</taxon>
        <taxon>Cryptococcaceae</taxon>
        <taxon>Cryptococcus</taxon>
    </lineage>
</organism>
<evidence type="ECO:0000313" key="2">
    <source>
        <dbReference type="EMBL" id="TYJ57654.1"/>
    </source>
</evidence>
<dbReference type="AlphaFoldDB" id="A0A5D3B484"/>
<feature type="compositionally biased region" description="Basic and acidic residues" evidence="1">
    <location>
        <begin position="130"/>
        <end position="174"/>
    </location>
</feature>
<sequence length="174" mass="19437">MSSAVYRRVSRVTKNKRVITGNNVRLDNELRGIKAGIHGFRSTVAREKASQEASRKASIVEASRQRRAEAQASQCEDVPMAPMGQVTALSSLPENLAELNVSDEATYKQKLEVLQQQQELIEDEAEQEQEEQHARRVEKEKKAAEEAAKRELEEAAKAAESETTEVKEESTAEL</sequence>